<name>A0A5C0UEQ3_9PROT</name>
<reference evidence="1 2" key="1">
    <citation type="submission" date="2019-08" db="EMBL/GenBank/DDBJ databases">
        <title>Highly reduced genomes of protist endosymbionts show evolutionary convergence.</title>
        <authorList>
            <person name="George E."/>
            <person name="Husnik F."/>
            <person name="Tashyreva D."/>
            <person name="Prokopchuk G."/>
            <person name="Horak A."/>
            <person name="Kwong W.K."/>
            <person name="Lukes J."/>
            <person name="Keeling P.J."/>
        </authorList>
    </citation>
    <scope>NUCLEOTIDE SEQUENCE [LARGE SCALE GENOMIC DNA]</scope>
    <source>
        <strain evidence="1">1604LC</strain>
    </source>
</reference>
<protein>
    <submittedName>
        <fullName evidence="1">Phage portal protein</fullName>
    </submittedName>
</protein>
<evidence type="ECO:0000313" key="1">
    <source>
        <dbReference type="EMBL" id="QEK38528.1"/>
    </source>
</evidence>
<evidence type="ECO:0000313" key="2">
    <source>
        <dbReference type="Proteomes" id="UP000325004"/>
    </source>
</evidence>
<dbReference type="KEGG" id="cpri:FZC34_01225"/>
<gene>
    <name evidence="1" type="ORF">FZC34_01225</name>
</gene>
<dbReference type="AlphaFoldDB" id="A0A5C0UEQ3"/>
<dbReference type="Proteomes" id="UP000325004">
    <property type="component" value="Chromosome"/>
</dbReference>
<dbReference type="OrthoDB" id="9134461at2"/>
<accession>A0A5C0UEQ3</accession>
<sequence length="359" mass="41512">MSFMQNLYKKFKPDKQKVMVYNNENFNYTFSDQESYDDLYSKNVIIYRCINLIAKNIANIPCNLKNEDGIILHNHDLHKLIKKPNKHNNWFSLIDSVITDLLLYGNIYLFKSYDEVIKLNSNELKVISDSAGNPYKYKYGNKEHGANDEQLLHIKLTNPYSPWEGMSPIETIKKSASLYDTITKYNKSILDNGGRISGALIFDEQLTEAQRQILKDQLNSNYTGSDKAGKVILLEGNAKWKEMSISPKDIDFHQGKLNSAKEIALAFGVPPVMLGIQDSSFNHYKEARLHFWEDTILPLANMILNQLQSWLVQEDNLKLEYDFSNIPALFAKTEDYKKHIDSLSFLSEHEKRQLCGYKK</sequence>
<dbReference type="InterPro" id="IPR006427">
    <property type="entry name" value="Portal_HK97"/>
</dbReference>
<dbReference type="NCBIfam" id="TIGR01537">
    <property type="entry name" value="portal_HK97"/>
    <property type="match status" value="1"/>
</dbReference>
<dbReference type="Pfam" id="PF04860">
    <property type="entry name" value="Phage_portal"/>
    <property type="match status" value="1"/>
</dbReference>
<keyword evidence="2" id="KW-1185">Reference proteome</keyword>
<dbReference type="InterPro" id="IPR006944">
    <property type="entry name" value="Phage/GTA_portal"/>
</dbReference>
<proteinExistence type="predicted"/>
<organism evidence="1 2">
    <name type="scientific">Candidatus Cytomitobacter primus</name>
    <dbReference type="NCBI Taxonomy" id="2066024"/>
    <lineage>
        <taxon>Bacteria</taxon>
        <taxon>Pseudomonadati</taxon>
        <taxon>Pseudomonadota</taxon>
        <taxon>Alphaproteobacteria</taxon>
        <taxon>Holosporales</taxon>
        <taxon>Holosporaceae</taxon>
        <taxon>Candidatus Cytomitobacter</taxon>
    </lineage>
</organism>
<dbReference type="EMBL" id="CP043316">
    <property type="protein sequence ID" value="QEK38528.1"/>
    <property type="molecule type" value="Genomic_DNA"/>
</dbReference>